<organism evidence="2 3">
    <name type="scientific">Austropuccinia psidii MF-1</name>
    <dbReference type="NCBI Taxonomy" id="1389203"/>
    <lineage>
        <taxon>Eukaryota</taxon>
        <taxon>Fungi</taxon>
        <taxon>Dikarya</taxon>
        <taxon>Basidiomycota</taxon>
        <taxon>Pucciniomycotina</taxon>
        <taxon>Pucciniomycetes</taxon>
        <taxon>Pucciniales</taxon>
        <taxon>Sphaerophragmiaceae</taxon>
        <taxon>Austropuccinia</taxon>
    </lineage>
</organism>
<sequence>MVVIKGFAQLSLSRHSSQNSSSRASHPTSPSSTDTHLVPRPSCNEDYYLSDDQLVLSDRSARSKVINGLHSPTDLKDLNPTQLKVSWHGKDNGLVPYNTTKPKQMTLNTTSISATVNTQPLAPTSLSTPFTNGHTVQTIPQPFSHKLLLSSLLSAPSHKQHSSTISRTGTPTNPPGTPLATSSDVVPSASVNTSHLQQLEASYVSKVATRLRDLINKVFPSSVENGLGWMARGAPRPSVAAQVGEALKHEVAISSCDSYILRSLLRTAAIPALTVYAGRLDPLLILPSTEPLVLYVPKSTKDVDQSLPVALRYNIEVIRCAWIVRSALDDILGEQHWGQEVSKVLRDGLSPFITMMDAILQHFMGPYLTGVKAHVTARILKCQPSEHANGVTSVKSHLILTRTTTPTGTHGPWIIPPHPHEHLRELAFLLEGIRKLFLVKLACGAESKRWMVAVASQAVWKAMLVFSNWSFPLSANLSQSNPNFPRTTHSVSHSCEPQSSALALKGARNILRPAKRSISPPHLDLAIHNKLVLEVKSFATAINCFVKDIAGLSSEPTNDSLKHCNAPCEFCSLGFLRNPGDQGDLVGEAMNEALEALSAFQLILLALLKSDRLQASLLACIELSTSANGQLSSVLPTSGDDCKNHENSLACVTLTSALQELPPLILLHLIASRITKESGFRLPHEVWGDSWYDYQEELKGFVAAERWLPEVAYEMAKEGRRLRSRYRKEEKSRKTIKLMPGNEETKKTSPNWLPSKDKQLAKAWVHINQHLERGTNQSQFYSKLAEHFNSFSKFRG</sequence>
<keyword evidence="3" id="KW-1185">Reference proteome</keyword>
<proteinExistence type="predicted"/>
<dbReference type="EMBL" id="AVOT02000932">
    <property type="protein sequence ID" value="MBW0465009.1"/>
    <property type="molecule type" value="Genomic_DNA"/>
</dbReference>
<comment type="caution">
    <text evidence="2">The sequence shown here is derived from an EMBL/GenBank/DDBJ whole genome shotgun (WGS) entry which is preliminary data.</text>
</comment>
<dbReference type="OrthoDB" id="1734943at2759"/>
<accession>A0A9Q3GF63</accession>
<evidence type="ECO:0000256" key="1">
    <source>
        <dbReference type="SAM" id="MobiDB-lite"/>
    </source>
</evidence>
<feature type="region of interest" description="Disordered" evidence="1">
    <location>
        <begin position="158"/>
        <end position="186"/>
    </location>
</feature>
<evidence type="ECO:0000313" key="3">
    <source>
        <dbReference type="Proteomes" id="UP000765509"/>
    </source>
</evidence>
<dbReference type="Proteomes" id="UP000765509">
    <property type="component" value="Unassembled WGS sequence"/>
</dbReference>
<dbReference type="AlphaFoldDB" id="A0A9Q3GF63"/>
<protein>
    <submittedName>
        <fullName evidence="2">Uncharacterized protein</fullName>
    </submittedName>
</protein>
<gene>
    <name evidence="2" type="ORF">O181_004724</name>
</gene>
<feature type="compositionally biased region" description="Low complexity" evidence="1">
    <location>
        <begin position="13"/>
        <end position="36"/>
    </location>
</feature>
<reference evidence="2" key="1">
    <citation type="submission" date="2021-03" db="EMBL/GenBank/DDBJ databases">
        <title>Draft genome sequence of rust myrtle Austropuccinia psidii MF-1, a brazilian biotype.</title>
        <authorList>
            <person name="Quecine M.C."/>
            <person name="Pachon D.M.R."/>
            <person name="Bonatelli M.L."/>
            <person name="Correr F.H."/>
            <person name="Franceschini L.M."/>
            <person name="Leite T.F."/>
            <person name="Margarido G.R.A."/>
            <person name="Almeida C.A."/>
            <person name="Ferrarezi J.A."/>
            <person name="Labate C.A."/>
        </authorList>
    </citation>
    <scope>NUCLEOTIDE SEQUENCE</scope>
    <source>
        <strain evidence="2">MF-1</strain>
    </source>
</reference>
<feature type="region of interest" description="Disordered" evidence="1">
    <location>
        <begin position="13"/>
        <end position="42"/>
    </location>
</feature>
<evidence type="ECO:0000313" key="2">
    <source>
        <dbReference type="EMBL" id="MBW0465009.1"/>
    </source>
</evidence>
<name>A0A9Q3GF63_9BASI</name>